<reference evidence="1 2" key="1">
    <citation type="submission" date="2018-06" db="EMBL/GenBank/DDBJ databases">
        <authorList>
            <consortium name="Pathogen Informatics"/>
            <person name="Doyle S."/>
        </authorList>
    </citation>
    <scope>NUCLEOTIDE SEQUENCE [LARGE SCALE GENOMIC DNA]</scope>
    <source>
        <strain evidence="1 2">NCTC10692</strain>
    </source>
</reference>
<proteinExistence type="predicted"/>
<name>A0A379PLG9_ECTOL</name>
<protein>
    <submittedName>
        <fullName evidence="1">Helix-turn-helix domain</fullName>
    </submittedName>
</protein>
<dbReference type="AlphaFoldDB" id="A0A379PLG9"/>
<evidence type="ECO:0000313" key="2">
    <source>
        <dbReference type="Proteomes" id="UP000255303"/>
    </source>
</evidence>
<accession>A0A379PLG9</accession>
<evidence type="ECO:0000313" key="1">
    <source>
        <dbReference type="EMBL" id="SUE72773.1"/>
    </source>
</evidence>
<organism evidence="1 2">
    <name type="scientific">Ectopseudomonas oleovorans</name>
    <name type="common">Pseudomonas oleovorans</name>
    <dbReference type="NCBI Taxonomy" id="301"/>
    <lineage>
        <taxon>Bacteria</taxon>
        <taxon>Pseudomonadati</taxon>
        <taxon>Pseudomonadota</taxon>
        <taxon>Gammaproteobacteria</taxon>
        <taxon>Pseudomonadales</taxon>
        <taxon>Pseudomonadaceae</taxon>
        <taxon>Ectopseudomonas</taxon>
    </lineage>
</organism>
<dbReference type="Proteomes" id="UP000255303">
    <property type="component" value="Unassembled WGS sequence"/>
</dbReference>
<gene>
    <name evidence="1" type="ORF">NCTC10692_04929</name>
</gene>
<dbReference type="EMBL" id="UGUV01000003">
    <property type="protein sequence ID" value="SUE72773.1"/>
    <property type="molecule type" value="Genomic_DNA"/>
</dbReference>
<sequence>MTRKTYTRIEWTEDRLALLGKQSDTSLADQLGVSWSVVRVKRKALGIPRFDPLRTLLAEQPELIDQLGAMTDKHIASLAGVSRSRVRHYRNAVGRTSPAREKHPVPEAALAYLGREIDAEVAKRFGVSASAICGLRRRKGIPRFDPLSALFTERPELTEQLGVKPDSYFAELAGVSLATIRRYRRTIGRKSSLRAGWVRPSSATPERE</sequence>